<evidence type="ECO:0000313" key="5">
    <source>
        <dbReference type="EMBL" id="CAB4214647.1"/>
    </source>
</evidence>
<evidence type="ECO:0000313" key="2">
    <source>
        <dbReference type="EMBL" id="CAB4171830.1"/>
    </source>
</evidence>
<evidence type="ECO:0000313" key="6">
    <source>
        <dbReference type="EMBL" id="CAB5228535.1"/>
    </source>
</evidence>
<proteinExistence type="predicted"/>
<evidence type="ECO:0000313" key="4">
    <source>
        <dbReference type="EMBL" id="CAB4200511.1"/>
    </source>
</evidence>
<sequence>MNNRNQSVDQTAKGGVLGIVVYLCVKYNVDPALTAMAMPLVAAGLSWASTKIGDPTVASFIGSKASQGKPLTVKKAAKKAAK</sequence>
<gene>
    <name evidence="3" type="ORF">UFOVP1098_46</name>
    <name evidence="4" type="ORF">UFOVP1353_42</name>
    <name evidence="5" type="ORF">UFOVP1458_54</name>
    <name evidence="6" type="ORF">UFOVP1546_14</name>
    <name evidence="1" type="ORF">UFOVP578_51</name>
    <name evidence="2" type="ORF">UFOVP928_25</name>
</gene>
<evidence type="ECO:0000313" key="1">
    <source>
        <dbReference type="EMBL" id="CAB4169065.1"/>
    </source>
</evidence>
<dbReference type="EMBL" id="LR798391">
    <property type="protein sequence ID" value="CAB5228535.1"/>
    <property type="molecule type" value="Genomic_DNA"/>
</dbReference>
<dbReference type="EMBL" id="LR797055">
    <property type="protein sequence ID" value="CAB4184233.1"/>
    <property type="molecule type" value="Genomic_DNA"/>
</dbReference>
<dbReference type="EMBL" id="LR797407">
    <property type="protein sequence ID" value="CAB4214647.1"/>
    <property type="molecule type" value="Genomic_DNA"/>
</dbReference>
<evidence type="ECO:0000313" key="3">
    <source>
        <dbReference type="EMBL" id="CAB4184233.1"/>
    </source>
</evidence>
<dbReference type="EMBL" id="LR797296">
    <property type="protein sequence ID" value="CAB4200511.1"/>
    <property type="molecule type" value="Genomic_DNA"/>
</dbReference>
<organism evidence="2">
    <name type="scientific">uncultured Caudovirales phage</name>
    <dbReference type="NCBI Taxonomy" id="2100421"/>
    <lineage>
        <taxon>Viruses</taxon>
        <taxon>Duplodnaviria</taxon>
        <taxon>Heunggongvirae</taxon>
        <taxon>Uroviricota</taxon>
        <taxon>Caudoviricetes</taxon>
        <taxon>Peduoviridae</taxon>
        <taxon>Maltschvirus</taxon>
        <taxon>Maltschvirus maltsch</taxon>
    </lineage>
</organism>
<protein>
    <submittedName>
        <fullName evidence="2">Uncharacterized protein</fullName>
    </submittedName>
</protein>
<dbReference type="EMBL" id="LR796872">
    <property type="protein sequence ID" value="CAB4171830.1"/>
    <property type="molecule type" value="Genomic_DNA"/>
</dbReference>
<accession>A0A6J5PIV2</accession>
<reference evidence="2" key="1">
    <citation type="submission" date="2020-05" db="EMBL/GenBank/DDBJ databases">
        <authorList>
            <person name="Chiriac C."/>
            <person name="Salcher M."/>
            <person name="Ghai R."/>
            <person name="Kavagutti S V."/>
        </authorList>
    </citation>
    <scope>NUCLEOTIDE SEQUENCE</scope>
</reference>
<name>A0A6J5PIV2_9CAUD</name>
<dbReference type="EMBL" id="LR796834">
    <property type="protein sequence ID" value="CAB4169065.1"/>
    <property type="molecule type" value="Genomic_DNA"/>
</dbReference>